<keyword evidence="1" id="KW-0479">Metal-binding</keyword>
<dbReference type="STRING" id="512399.A8709_16215"/>
<evidence type="ECO:0000256" key="1">
    <source>
        <dbReference type="PROSITE-ProRule" id="PRU00325"/>
    </source>
</evidence>
<proteinExistence type="predicted"/>
<reference evidence="4" key="1">
    <citation type="submission" date="2016-05" db="EMBL/GenBank/DDBJ databases">
        <title>Paenibacillus oryzae. sp. nov., isolated from the rice root.</title>
        <authorList>
            <person name="Zhang J."/>
            <person name="Zhang X."/>
        </authorList>
    </citation>
    <scope>NUCLEOTIDE SEQUENCE [LARGE SCALE GENOMIC DNA]</scope>
    <source>
        <strain evidence="4">KCTC13222</strain>
    </source>
</reference>
<dbReference type="OrthoDB" id="7593573at2"/>
<dbReference type="Proteomes" id="UP000093309">
    <property type="component" value="Unassembled WGS sequence"/>
</dbReference>
<dbReference type="RefSeq" id="WP_065852520.1">
    <property type="nucleotide sequence ID" value="NZ_LYPC01000014.1"/>
</dbReference>
<dbReference type="InterPro" id="IPR007527">
    <property type="entry name" value="Znf_SWIM"/>
</dbReference>
<comment type="caution">
    <text evidence="3">The sequence shown here is derived from an EMBL/GenBank/DDBJ whole genome shotgun (WGS) entry which is preliminary data.</text>
</comment>
<keyword evidence="1" id="KW-0863">Zinc-finger</keyword>
<evidence type="ECO:0000313" key="3">
    <source>
        <dbReference type="EMBL" id="OCT15610.1"/>
    </source>
</evidence>
<gene>
    <name evidence="3" type="ORF">A8709_16215</name>
</gene>
<dbReference type="Pfam" id="PF04434">
    <property type="entry name" value="SWIM"/>
    <property type="match status" value="1"/>
</dbReference>
<protein>
    <recommendedName>
        <fullName evidence="2">SWIM-type domain-containing protein</fullName>
    </recommendedName>
</protein>
<evidence type="ECO:0000259" key="2">
    <source>
        <dbReference type="PROSITE" id="PS50966"/>
    </source>
</evidence>
<dbReference type="GO" id="GO:0008270">
    <property type="term" value="F:zinc ion binding"/>
    <property type="evidence" value="ECO:0007669"/>
    <property type="project" value="UniProtKB-KW"/>
</dbReference>
<keyword evidence="4" id="KW-1185">Reference proteome</keyword>
<accession>A0A1C1A541</accession>
<dbReference type="PROSITE" id="PS50966">
    <property type="entry name" value="ZF_SWIM"/>
    <property type="match status" value="1"/>
</dbReference>
<feature type="domain" description="SWIM-type" evidence="2">
    <location>
        <begin position="63"/>
        <end position="96"/>
    </location>
</feature>
<dbReference type="EMBL" id="LYPC01000014">
    <property type="protein sequence ID" value="OCT15610.1"/>
    <property type="molecule type" value="Genomic_DNA"/>
</dbReference>
<name>A0A1C1A541_9BACL</name>
<evidence type="ECO:0000313" key="4">
    <source>
        <dbReference type="Proteomes" id="UP000093309"/>
    </source>
</evidence>
<dbReference type="AlphaFoldDB" id="A0A1C1A541"/>
<sequence>MSSTPVLNDDQWSKLLEYVAETYNEVTLSRGFHFYKQQMVTSLLISLELRKVHAVVEEFGEKCKVTIDLTKLKSSTCTCPVGTSCKHVAAALMELADRQGYPASQIMNAKMALKRVAAQSSNVSTLEQLPGMTVEGWHKFMEHYTFHFKPSYDQGNYVELLRGQFAQLKVKSIPFTETEERYFELHQRLFILRKIVEQNAQTGVTFYTAATVYHLSDELDVWMRKAVGGACEASASSNTILSSSASSSASKEDRLSQTLTYLREQMAIESPKKLHHFRVFTTFWDGWAAVAEEPEIARLTRAEIAAFEAMDATELSLSLCAGRAYLHLRQARPSEAWEAMAAHAAFTEAPALLFTPFLSYLQDSEQWSEMVHWLRRLSSFYAGKRHYVVEDYAAYWKIAVAHLPEAEEPMWEALKELLPSSYRLIESLLYERREWKSWIEMQIVQGYDPFTHRVNVLQPIEKESPELLLPYYHQAVEHYIRLKNRHDYKAAVRLLKRLEKVYKKMKQPERWEAFFTPFVSRYSRLRALQEELKKGKLLE</sequence>
<keyword evidence="1" id="KW-0862">Zinc</keyword>
<organism evidence="3 4">
    <name type="scientific">Paenibacillus pectinilyticus</name>
    <dbReference type="NCBI Taxonomy" id="512399"/>
    <lineage>
        <taxon>Bacteria</taxon>
        <taxon>Bacillati</taxon>
        <taxon>Bacillota</taxon>
        <taxon>Bacilli</taxon>
        <taxon>Bacillales</taxon>
        <taxon>Paenibacillaceae</taxon>
        <taxon>Paenibacillus</taxon>
    </lineage>
</organism>